<dbReference type="Proteomes" id="UP000184280">
    <property type="component" value="Unassembled WGS sequence"/>
</dbReference>
<name>A0A1M7DKL0_XYLRU</name>
<feature type="domain" description="Schlafen AlbA-2" evidence="1">
    <location>
        <begin position="857"/>
        <end position="995"/>
    </location>
</feature>
<dbReference type="OrthoDB" id="9807907at2"/>
<reference evidence="2 3" key="1">
    <citation type="submission" date="2016-11" db="EMBL/GenBank/DDBJ databases">
        <authorList>
            <person name="Jaros S."/>
            <person name="Januszkiewicz K."/>
            <person name="Wedrychowicz H."/>
        </authorList>
    </citation>
    <scope>NUCLEOTIDE SEQUENCE [LARGE SCALE GENOMIC DNA]</scope>
    <source>
        <strain evidence="2 3">BPI-34</strain>
    </source>
</reference>
<proteinExistence type="predicted"/>
<dbReference type="AlphaFoldDB" id="A0A1M7DKL0"/>
<dbReference type="InterPro" id="IPR007421">
    <property type="entry name" value="Schlafen_AlbA_2_dom"/>
</dbReference>
<dbReference type="GO" id="GO:0003677">
    <property type="term" value="F:DNA binding"/>
    <property type="evidence" value="ECO:0007669"/>
    <property type="project" value="UniProtKB-KW"/>
</dbReference>
<gene>
    <name evidence="2" type="ORF">SAMN04488494_0768</name>
</gene>
<evidence type="ECO:0000313" key="2">
    <source>
        <dbReference type="EMBL" id="SHL80012.1"/>
    </source>
</evidence>
<dbReference type="Gene3D" id="3.30.950.30">
    <property type="entry name" value="Schlafen, AAA domain"/>
    <property type="match status" value="1"/>
</dbReference>
<accession>A0A1M7DKL0</accession>
<evidence type="ECO:0000313" key="3">
    <source>
        <dbReference type="Proteomes" id="UP000184280"/>
    </source>
</evidence>
<dbReference type="RefSeq" id="WP_073042904.1">
    <property type="nucleotide sequence ID" value="NZ_FRCJ01000001.1"/>
</dbReference>
<organism evidence="2 3">
    <name type="scientific">Xylanibacter ruminicola</name>
    <name type="common">Prevotella ruminicola</name>
    <dbReference type="NCBI Taxonomy" id="839"/>
    <lineage>
        <taxon>Bacteria</taxon>
        <taxon>Pseudomonadati</taxon>
        <taxon>Bacteroidota</taxon>
        <taxon>Bacteroidia</taxon>
        <taxon>Bacteroidales</taxon>
        <taxon>Prevotellaceae</taxon>
        <taxon>Xylanibacter</taxon>
    </lineage>
</organism>
<dbReference type="Pfam" id="PF04326">
    <property type="entry name" value="SLFN_AlbA_2"/>
    <property type="match status" value="1"/>
</dbReference>
<sequence length="1244" mass="142690">MNRNLNVKLNEKWFGNRILPRDAYRLDGVYDFKVRKLFTTCCEVIDESTDITAYLRGTANLKLFKGQIVKCRILSVKEKHPHIELADYRGFQRTERSLTDEKLTELLDVRELSWNKKDFIRLLLTEEREKSFESQCHKWIQGLINKKIDLQTVKMDCSDLLELSELLDLCADSEREFYQDRLTLIIEQLTYYIQSDELIANENDTDSTETPTNFINSLFNKLKVSGFVYHPIKHFNILSSIFLRRPDLMNGRIKELLDIICQRHIENWRKEPFCSAIIKLLELYVRECDGRIDKTKDNLELIKNNIQALALQLLLLQDSPDTSIADFRLNTARLCAVSSYLYPLHPDWLIDMAYYYLFHSDAKLVNYTMDKAPLLPHYIASLYPCEPIDTTNSFTQNKIKLQISTDGIMLFSPNSIQNPCAVFPKTLELWQGMQVILGAKPSVNLATAKPNDLTPYQQVWQEIENEMFNVGQVITTTGVKRRKQHKIGELVRISFISQDNYSSNKYYCHIEDEIGGEGFIYMSDIVAYTISSSLRLFLAPDGGRYVFMASIIDEYNGYFHFSMLQEIKDNVLDYYTYDEDIICSLGGSPNASGIAPAVSRDGISVSLRNAIGFEGLGKNSIVSCRLIGRSTGTFHIQCEMNQITTYDFDIVSAFKNLMEDYAVGCVYDENIGKQEEEAILESDRVLDESYVRELIFLIDRMAQIDKDYIKMYNYLAFARTLSMMIGWESQAAYYKGRMDIITMLHYFARNSKVDEDKLEQLENVNSELFANNEILRDRFVQLQAVSFMNKPEHNADLFELTKGSPSISELASLVLAYNITKGSQMESTATDIHNRIKQQLNLNGFETGLKLYGSGQETTDTEYKTSLVFPAGSKKVKENPEKQMEEILKVINSFMNTAGGTLYVGVNDYGLGTGVEDDLNSTVYHGDRDKYQRAIPDAMCAKWGNSLAATYIEDISFDAANTDKDILVVKIRPHQAGVPFDGYWYVRVGSTKRKLSREEFDEYQRLNRKLPEEIETEVTANHHVQFSEPEKPAVNGPLVISKDDEVRTSRIRKNVPAEYLDPLNYTEPIGFFKFLSGGKFRKLEEYDYDDQSLLTLAVLDNESKSYLVLGYANGHIVKVSVEELLDYQHRDYSRYAESKLVFATIADDDDAIMTISKEDKTHPKVVMRLDHLSSFDEGKLMDPGQLPYNEGLMSEIMGYEVIPAQYVPDFEGILDKKKTFIGYPANNVTRPMVNTLHLWGINEI</sequence>
<protein>
    <submittedName>
        <fullName evidence="2">Putative DNA-binding domain-containing protein</fullName>
    </submittedName>
</protein>
<dbReference type="InterPro" id="IPR038461">
    <property type="entry name" value="Schlafen_AlbA_2_dom_sf"/>
</dbReference>
<keyword evidence="2" id="KW-0238">DNA-binding</keyword>
<evidence type="ECO:0000259" key="1">
    <source>
        <dbReference type="Pfam" id="PF04326"/>
    </source>
</evidence>
<dbReference type="EMBL" id="FRCJ01000001">
    <property type="protein sequence ID" value="SHL80012.1"/>
    <property type="molecule type" value="Genomic_DNA"/>
</dbReference>